<dbReference type="InterPro" id="IPR041577">
    <property type="entry name" value="RT_RNaseH_2"/>
</dbReference>
<dbReference type="Gene3D" id="3.30.420.10">
    <property type="entry name" value="Ribonuclease H-like superfamily/Ribonuclease H"/>
    <property type="match status" value="1"/>
</dbReference>
<keyword evidence="3" id="KW-0064">Aspartyl protease</keyword>
<keyword evidence="8" id="KW-0239">DNA-directed DNA polymerase</keyword>
<evidence type="ECO:0000256" key="2">
    <source>
        <dbReference type="ARBA" id="ARBA00022723"/>
    </source>
</evidence>
<evidence type="ECO:0000313" key="15">
    <source>
        <dbReference type="EMBL" id="GJT24971.1"/>
    </source>
</evidence>
<feature type="compositionally biased region" description="Polar residues" evidence="12">
    <location>
        <begin position="576"/>
        <end position="591"/>
    </location>
</feature>
<reference evidence="15" key="2">
    <citation type="submission" date="2022-01" db="EMBL/GenBank/DDBJ databases">
        <authorList>
            <person name="Yamashiro T."/>
            <person name="Shiraishi A."/>
            <person name="Satake H."/>
            <person name="Nakayama K."/>
        </authorList>
    </citation>
    <scope>NUCLEOTIDE SEQUENCE</scope>
</reference>
<evidence type="ECO:0000259" key="14">
    <source>
        <dbReference type="PROSITE" id="PS50994"/>
    </source>
</evidence>
<dbReference type="Gene3D" id="1.10.340.70">
    <property type="match status" value="1"/>
</dbReference>
<dbReference type="Gene3D" id="3.10.10.10">
    <property type="entry name" value="HIV Type 1 Reverse Transcriptase, subunit A, domain 1"/>
    <property type="match status" value="1"/>
</dbReference>
<evidence type="ECO:0000256" key="1">
    <source>
        <dbReference type="ARBA" id="ARBA00022670"/>
    </source>
</evidence>
<feature type="compositionally biased region" description="Basic and acidic residues" evidence="12">
    <location>
        <begin position="374"/>
        <end position="391"/>
    </location>
</feature>
<dbReference type="SMART" id="SM00343">
    <property type="entry name" value="ZnF_C2HC"/>
    <property type="match status" value="1"/>
</dbReference>
<dbReference type="InterPro" id="IPR043128">
    <property type="entry name" value="Rev_trsase/Diguanyl_cyclase"/>
</dbReference>
<dbReference type="GO" id="GO:0003964">
    <property type="term" value="F:RNA-directed DNA polymerase activity"/>
    <property type="evidence" value="ECO:0007669"/>
    <property type="project" value="UniProtKB-KW"/>
</dbReference>
<name>A0ABQ5CD40_9ASTR</name>
<evidence type="ECO:0000256" key="8">
    <source>
        <dbReference type="ARBA" id="ARBA00022932"/>
    </source>
</evidence>
<evidence type="ECO:0000259" key="13">
    <source>
        <dbReference type="PROSITE" id="PS50158"/>
    </source>
</evidence>
<keyword evidence="16" id="KW-1185">Reference proteome</keyword>
<feature type="region of interest" description="Disordered" evidence="12">
    <location>
        <begin position="374"/>
        <end position="395"/>
    </location>
</feature>
<keyword evidence="1" id="KW-0645">Protease</keyword>
<keyword evidence="11" id="KW-0862">Zinc</keyword>
<keyword evidence="4" id="KW-0378">Hydrolase</keyword>
<dbReference type="Gene3D" id="3.30.70.270">
    <property type="match status" value="1"/>
</dbReference>
<feature type="domain" description="Integrase catalytic" evidence="14">
    <location>
        <begin position="1087"/>
        <end position="1255"/>
    </location>
</feature>
<dbReference type="Pfam" id="PF24626">
    <property type="entry name" value="SH3_Tf2-1"/>
    <property type="match status" value="1"/>
</dbReference>
<keyword evidence="7 15" id="KW-0695">RNA-directed DNA polymerase</keyword>
<dbReference type="InterPro" id="IPR000477">
    <property type="entry name" value="RT_dom"/>
</dbReference>
<dbReference type="SUPFAM" id="SSF56672">
    <property type="entry name" value="DNA/RNA polymerases"/>
    <property type="match status" value="1"/>
</dbReference>
<reference evidence="15" key="1">
    <citation type="journal article" date="2022" name="Int. J. Mol. Sci.">
        <title>Draft Genome of Tanacetum Coccineum: Genomic Comparison of Closely Related Tanacetum-Family Plants.</title>
        <authorList>
            <person name="Yamashiro T."/>
            <person name="Shiraishi A."/>
            <person name="Nakayama K."/>
            <person name="Satake H."/>
        </authorList>
    </citation>
    <scope>NUCLEOTIDE SEQUENCE</scope>
</reference>
<protein>
    <submittedName>
        <fullName evidence="15">Reverse transcriptase domain-containing protein</fullName>
    </submittedName>
</protein>
<dbReference type="InterPro" id="IPR012337">
    <property type="entry name" value="RNaseH-like_sf"/>
</dbReference>
<dbReference type="InterPro" id="IPR001878">
    <property type="entry name" value="Znf_CCHC"/>
</dbReference>
<accession>A0ABQ5CD40</accession>
<dbReference type="SUPFAM" id="SSF53098">
    <property type="entry name" value="Ribonuclease H-like"/>
    <property type="match status" value="1"/>
</dbReference>
<keyword evidence="10" id="KW-0233">DNA recombination</keyword>
<evidence type="ECO:0000256" key="7">
    <source>
        <dbReference type="ARBA" id="ARBA00022918"/>
    </source>
</evidence>
<dbReference type="InterPro" id="IPR050951">
    <property type="entry name" value="Retrovirus_Pol_polyprotein"/>
</dbReference>
<dbReference type="Pfam" id="PF00078">
    <property type="entry name" value="RVT_1"/>
    <property type="match status" value="1"/>
</dbReference>
<dbReference type="InterPro" id="IPR056924">
    <property type="entry name" value="SH3_Tf2-1"/>
</dbReference>
<comment type="caution">
    <text evidence="15">The sequence shown here is derived from an EMBL/GenBank/DDBJ whole genome shotgun (WGS) entry which is preliminary data.</text>
</comment>
<dbReference type="Proteomes" id="UP001151760">
    <property type="component" value="Unassembled WGS sequence"/>
</dbReference>
<dbReference type="InterPro" id="IPR043502">
    <property type="entry name" value="DNA/RNA_pol_sf"/>
</dbReference>
<feature type="domain" description="CCHC-type" evidence="13">
    <location>
        <begin position="614"/>
        <end position="628"/>
    </location>
</feature>
<keyword evidence="8" id="KW-0548">Nucleotidyltransferase</keyword>
<keyword evidence="9" id="KW-0238">DNA-binding</keyword>
<sequence>MGDENPIYTLGDYSKPSHEGYRNTIDLLVGNNVVPLRSDTIRGKLRDHNAEESWALLEDLSLYDNKSWNDPRDFAKPVKAITLPQDVPSTSDRRLIELKNQVQRLIEAHLAPTQPTQVNKITTLCEICSGPHDTQYCIKNPEQAFVEYASSRTDEAGVGTLPSDTVKNPKLGTHPVLSARSYQPINPRCLSHPSNSINAIKAHFKEKDPETPLLVGRGFLATANAVIDCRMAKIAVGEGITRSVFGVKGVDLGEEEAPYWTTLGKRESYKPRPSLDKVGAQTPYYARKDFLDCHLPGEWEISRDAELNPFKDTLVFRRMYKYVSLRYRIDKIFWDETSTITPLNCYGSCVNVIAFACDLSLLWSQLLEEGERVGRDGRGRGHRGSNDERVDGLNGQGNDTRWEIIGMERESMREDVRKVLVNRNRVGCSYKEFLACNPKEYDGKGGVVVLTRWIEKMESVQDMSGYSIDQKVKYTVGSFVEEFCPSYEMQELETELWNHVMVRAGHAAYTDRFHELARLVPHLVTLESRKIKRYISSALIDEAVRNGSIKKVEKRGNVGEPSKDKNGRDDNKRTRTGNAFATTANPVGRENTSAWPKCTTCNSYHAPGGPCRTCFNCNHPGHFVKDCRVEPRNVNPVNVRNPTPARPGENHPNQVIANNEGQGHGNQGNQARGRAFMLEAEEARQDPNIMTGIEPSELGFRYEIEIASGQLVEIDKVIKGCQLEIEGHAFDIDLIPFGHGSFDVIIDDLSGLPPLWEIEFQIELIPKVVPIAKSPYRLAPFELEELLDLRSGYHQLRVHEDDILKTAFRTCYGHFEFTVMPFGLTNAPAVFMDLMNRVCRPYLDKFMIVFIDDILIYSKTREEHVEHLRLVLELLKKEKLIHVDPSKTEAIKNWEASRTPNEIRSLLGLAGYYCRLGLGCVLMQRGKVIAYASRQLKIHEKNYTTHDLELGAVRRWIELFSDYNCEIRYHPSKVNVVADALSSKERVNPKRVRESYEYDPLVESDGTLYYLDQIWVPLKGDVRTLIKDNAHKSKSSVHPGADKMHYDLRDRYWWLGMKKDIVVYVSKCLTCLTVKAKHQRPSGLVQQPEIPDWKWERMAMDFVTKLPRTSSGHDTIWVIVDRLTKSAHFLRMCEDYKMDRLAILYLNEIVARHGVPTSIISDRDSRFTSRFWQSMQEALATHLDMGVVRFRKKGKLAPRFVGPFEITERIDPIAYRLRLPEELNGVHDTFHVSNLKKCLADPTLQVPLDEIQVKFCGRSCGNFGNRVQEAEA</sequence>
<evidence type="ECO:0000256" key="4">
    <source>
        <dbReference type="ARBA" id="ARBA00022801"/>
    </source>
</evidence>
<keyword evidence="6" id="KW-0229">DNA integration</keyword>
<evidence type="ECO:0000313" key="16">
    <source>
        <dbReference type="Proteomes" id="UP001151760"/>
    </source>
</evidence>
<evidence type="ECO:0000256" key="5">
    <source>
        <dbReference type="ARBA" id="ARBA00022842"/>
    </source>
</evidence>
<keyword evidence="11" id="KW-0863">Zinc-finger</keyword>
<dbReference type="Pfam" id="PF17919">
    <property type="entry name" value="RT_RNaseH_2"/>
    <property type="match status" value="1"/>
</dbReference>
<evidence type="ECO:0000256" key="12">
    <source>
        <dbReference type="SAM" id="MobiDB-lite"/>
    </source>
</evidence>
<feature type="compositionally biased region" description="Basic and acidic residues" evidence="12">
    <location>
        <begin position="552"/>
        <end position="573"/>
    </location>
</feature>
<dbReference type="Pfam" id="PF17921">
    <property type="entry name" value="Integrase_H2C2"/>
    <property type="match status" value="1"/>
</dbReference>
<evidence type="ECO:0000256" key="11">
    <source>
        <dbReference type="PROSITE-ProRule" id="PRU00047"/>
    </source>
</evidence>
<dbReference type="InterPro" id="IPR001584">
    <property type="entry name" value="Integrase_cat-core"/>
</dbReference>
<dbReference type="EMBL" id="BQNB010014177">
    <property type="protein sequence ID" value="GJT24971.1"/>
    <property type="molecule type" value="Genomic_DNA"/>
</dbReference>
<dbReference type="PANTHER" id="PTHR37984">
    <property type="entry name" value="PROTEIN CBG26694"/>
    <property type="match status" value="1"/>
</dbReference>
<proteinExistence type="predicted"/>
<organism evidence="15 16">
    <name type="scientific">Tanacetum coccineum</name>
    <dbReference type="NCBI Taxonomy" id="301880"/>
    <lineage>
        <taxon>Eukaryota</taxon>
        <taxon>Viridiplantae</taxon>
        <taxon>Streptophyta</taxon>
        <taxon>Embryophyta</taxon>
        <taxon>Tracheophyta</taxon>
        <taxon>Spermatophyta</taxon>
        <taxon>Magnoliopsida</taxon>
        <taxon>eudicotyledons</taxon>
        <taxon>Gunneridae</taxon>
        <taxon>Pentapetalae</taxon>
        <taxon>asterids</taxon>
        <taxon>campanulids</taxon>
        <taxon>Asterales</taxon>
        <taxon>Asteraceae</taxon>
        <taxon>Asteroideae</taxon>
        <taxon>Anthemideae</taxon>
        <taxon>Anthemidinae</taxon>
        <taxon>Tanacetum</taxon>
    </lineage>
</organism>
<dbReference type="PROSITE" id="PS50158">
    <property type="entry name" value="ZF_CCHC"/>
    <property type="match status" value="1"/>
</dbReference>
<evidence type="ECO:0000256" key="10">
    <source>
        <dbReference type="ARBA" id="ARBA00023172"/>
    </source>
</evidence>
<dbReference type="InterPro" id="IPR041588">
    <property type="entry name" value="Integrase_H2C2"/>
</dbReference>
<evidence type="ECO:0000256" key="6">
    <source>
        <dbReference type="ARBA" id="ARBA00022908"/>
    </source>
</evidence>
<dbReference type="CDD" id="cd01647">
    <property type="entry name" value="RT_LTR"/>
    <property type="match status" value="1"/>
</dbReference>
<feature type="region of interest" description="Disordered" evidence="12">
    <location>
        <begin position="640"/>
        <end position="670"/>
    </location>
</feature>
<keyword evidence="5" id="KW-0460">Magnesium</keyword>
<keyword evidence="2" id="KW-0479">Metal-binding</keyword>
<feature type="region of interest" description="Disordered" evidence="12">
    <location>
        <begin position="552"/>
        <end position="591"/>
    </location>
</feature>
<evidence type="ECO:0000256" key="3">
    <source>
        <dbReference type="ARBA" id="ARBA00022750"/>
    </source>
</evidence>
<keyword evidence="8" id="KW-0808">Transferase</keyword>
<dbReference type="PROSITE" id="PS50994">
    <property type="entry name" value="INTEGRASE"/>
    <property type="match status" value="1"/>
</dbReference>
<gene>
    <name evidence="15" type="ORF">Tco_0894908</name>
</gene>
<dbReference type="PANTHER" id="PTHR37984:SF15">
    <property type="entry name" value="INTEGRASE CATALYTIC DOMAIN-CONTAINING PROTEIN"/>
    <property type="match status" value="1"/>
</dbReference>
<evidence type="ECO:0000256" key="9">
    <source>
        <dbReference type="ARBA" id="ARBA00023125"/>
    </source>
</evidence>
<dbReference type="InterPro" id="IPR036397">
    <property type="entry name" value="RNaseH_sf"/>
</dbReference>